<evidence type="ECO:0000256" key="1">
    <source>
        <dbReference type="SAM" id="MobiDB-lite"/>
    </source>
</evidence>
<reference evidence="3" key="2">
    <citation type="submission" date="2023-05" db="EMBL/GenBank/DDBJ databases">
        <authorList>
            <consortium name="Lawrence Berkeley National Laboratory"/>
            <person name="Steindorff A."/>
            <person name="Hensen N."/>
            <person name="Bonometti L."/>
            <person name="Westerberg I."/>
            <person name="Brannstrom I.O."/>
            <person name="Guillou S."/>
            <person name="Cros-Aarteil S."/>
            <person name="Calhoun S."/>
            <person name="Haridas S."/>
            <person name="Kuo A."/>
            <person name="Mondo S."/>
            <person name="Pangilinan J."/>
            <person name="Riley R."/>
            <person name="Labutti K."/>
            <person name="Andreopoulos B."/>
            <person name="Lipzen A."/>
            <person name="Chen C."/>
            <person name="Yanf M."/>
            <person name="Daum C."/>
            <person name="Ng V."/>
            <person name="Clum A."/>
            <person name="Ohm R."/>
            <person name="Martin F."/>
            <person name="Silar P."/>
            <person name="Natvig D."/>
            <person name="Lalanne C."/>
            <person name="Gautier V."/>
            <person name="Ament-Velasquez S.L."/>
            <person name="Kruys A."/>
            <person name="Hutchinson M.I."/>
            <person name="Powell A.J."/>
            <person name="Barry K."/>
            <person name="Miller A.N."/>
            <person name="Grigoriev I.V."/>
            <person name="Debuchy R."/>
            <person name="Gladieux P."/>
            <person name="Thoren M.H."/>
            <person name="Johannesson H."/>
        </authorList>
    </citation>
    <scope>NUCLEOTIDE SEQUENCE</scope>
    <source>
        <strain evidence="3">PSN293</strain>
    </source>
</reference>
<keyword evidence="2" id="KW-0472">Membrane</keyword>
<comment type="caution">
    <text evidence="3">The sequence shown here is derived from an EMBL/GenBank/DDBJ whole genome shotgun (WGS) entry which is preliminary data.</text>
</comment>
<accession>A0AAN6Y4N4</accession>
<keyword evidence="4" id="KW-1185">Reference proteome</keyword>
<dbReference type="AlphaFoldDB" id="A0AAN6Y4N4"/>
<proteinExistence type="predicted"/>
<protein>
    <submittedName>
        <fullName evidence="3">Uncharacterized protein</fullName>
    </submittedName>
</protein>
<dbReference type="EMBL" id="MU858141">
    <property type="protein sequence ID" value="KAK4211755.1"/>
    <property type="molecule type" value="Genomic_DNA"/>
</dbReference>
<feature type="transmembrane region" description="Helical" evidence="2">
    <location>
        <begin position="31"/>
        <end position="55"/>
    </location>
</feature>
<gene>
    <name evidence="3" type="ORF">QBC37DRAFT_206173</name>
</gene>
<keyword evidence="2" id="KW-1133">Transmembrane helix</keyword>
<feature type="region of interest" description="Disordered" evidence="1">
    <location>
        <begin position="1"/>
        <end position="22"/>
    </location>
</feature>
<evidence type="ECO:0000313" key="4">
    <source>
        <dbReference type="Proteomes" id="UP001301769"/>
    </source>
</evidence>
<sequence length="137" mass="14839">MPAIDINGGASENNVTHGGLSEENTKPPHQFWVVVAVVFGMLILSGLMNALAVIYGRIKAIPVLMSVDKVAAAMRHRNRPIALRFVMFLGRTIYVFLWVATLPVRFVVGGLLCLVLSRLWPGCFGCCVGGGLVRAFV</sequence>
<evidence type="ECO:0000313" key="3">
    <source>
        <dbReference type="EMBL" id="KAK4211755.1"/>
    </source>
</evidence>
<feature type="transmembrane region" description="Helical" evidence="2">
    <location>
        <begin position="106"/>
        <end position="133"/>
    </location>
</feature>
<organism evidence="3 4">
    <name type="scientific">Rhypophila decipiens</name>
    <dbReference type="NCBI Taxonomy" id="261697"/>
    <lineage>
        <taxon>Eukaryota</taxon>
        <taxon>Fungi</taxon>
        <taxon>Dikarya</taxon>
        <taxon>Ascomycota</taxon>
        <taxon>Pezizomycotina</taxon>
        <taxon>Sordariomycetes</taxon>
        <taxon>Sordariomycetidae</taxon>
        <taxon>Sordariales</taxon>
        <taxon>Naviculisporaceae</taxon>
        <taxon>Rhypophila</taxon>
    </lineage>
</organism>
<reference evidence="3" key="1">
    <citation type="journal article" date="2023" name="Mol. Phylogenet. Evol.">
        <title>Genome-scale phylogeny and comparative genomics of the fungal order Sordariales.</title>
        <authorList>
            <person name="Hensen N."/>
            <person name="Bonometti L."/>
            <person name="Westerberg I."/>
            <person name="Brannstrom I.O."/>
            <person name="Guillou S."/>
            <person name="Cros-Aarteil S."/>
            <person name="Calhoun S."/>
            <person name="Haridas S."/>
            <person name="Kuo A."/>
            <person name="Mondo S."/>
            <person name="Pangilinan J."/>
            <person name="Riley R."/>
            <person name="LaButti K."/>
            <person name="Andreopoulos B."/>
            <person name="Lipzen A."/>
            <person name="Chen C."/>
            <person name="Yan M."/>
            <person name="Daum C."/>
            <person name="Ng V."/>
            <person name="Clum A."/>
            <person name="Steindorff A."/>
            <person name="Ohm R.A."/>
            <person name="Martin F."/>
            <person name="Silar P."/>
            <person name="Natvig D.O."/>
            <person name="Lalanne C."/>
            <person name="Gautier V."/>
            <person name="Ament-Velasquez S.L."/>
            <person name="Kruys A."/>
            <person name="Hutchinson M.I."/>
            <person name="Powell A.J."/>
            <person name="Barry K."/>
            <person name="Miller A.N."/>
            <person name="Grigoriev I.V."/>
            <person name="Debuchy R."/>
            <person name="Gladieux P."/>
            <person name="Hiltunen Thoren M."/>
            <person name="Johannesson H."/>
        </authorList>
    </citation>
    <scope>NUCLEOTIDE SEQUENCE</scope>
    <source>
        <strain evidence="3">PSN293</strain>
    </source>
</reference>
<keyword evidence="2" id="KW-0812">Transmembrane</keyword>
<evidence type="ECO:0000256" key="2">
    <source>
        <dbReference type="SAM" id="Phobius"/>
    </source>
</evidence>
<dbReference type="Proteomes" id="UP001301769">
    <property type="component" value="Unassembled WGS sequence"/>
</dbReference>
<name>A0AAN6Y4N4_9PEZI</name>
<feature type="transmembrane region" description="Helical" evidence="2">
    <location>
        <begin position="81"/>
        <end position="100"/>
    </location>
</feature>